<organism evidence="2 3">
    <name type="scientific">Roseateles saccharophilus</name>
    <name type="common">Pseudomonas saccharophila</name>
    <dbReference type="NCBI Taxonomy" id="304"/>
    <lineage>
        <taxon>Bacteria</taxon>
        <taxon>Pseudomonadati</taxon>
        <taxon>Pseudomonadota</taxon>
        <taxon>Betaproteobacteria</taxon>
        <taxon>Burkholderiales</taxon>
        <taxon>Sphaerotilaceae</taxon>
        <taxon>Roseateles</taxon>
    </lineage>
</organism>
<dbReference type="InterPro" id="IPR041581">
    <property type="entry name" value="Glyoxalase_6"/>
</dbReference>
<dbReference type="SUPFAM" id="SSF54593">
    <property type="entry name" value="Glyoxalase/Bleomycin resistance protein/Dihydroxybiphenyl dioxygenase"/>
    <property type="match status" value="1"/>
</dbReference>
<proteinExistence type="predicted"/>
<dbReference type="GO" id="GO:0016829">
    <property type="term" value="F:lyase activity"/>
    <property type="evidence" value="ECO:0007669"/>
    <property type="project" value="UniProtKB-KW"/>
</dbReference>
<evidence type="ECO:0000313" key="3">
    <source>
        <dbReference type="Proteomes" id="UP001180453"/>
    </source>
</evidence>
<dbReference type="EMBL" id="JAVDXU010000002">
    <property type="protein sequence ID" value="MDR7270145.1"/>
    <property type="molecule type" value="Genomic_DNA"/>
</dbReference>
<dbReference type="Gene3D" id="3.10.180.10">
    <property type="entry name" value="2,3-Dihydroxybiphenyl 1,2-Dioxygenase, domain 1"/>
    <property type="match status" value="1"/>
</dbReference>
<name>A0ABU1YMS6_ROSSA</name>
<keyword evidence="3" id="KW-1185">Reference proteome</keyword>
<evidence type="ECO:0000259" key="1">
    <source>
        <dbReference type="PROSITE" id="PS51819"/>
    </source>
</evidence>
<accession>A0ABU1YMS6</accession>
<dbReference type="PANTHER" id="PTHR33993">
    <property type="entry name" value="GLYOXALASE-RELATED"/>
    <property type="match status" value="1"/>
</dbReference>
<dbReference type="GO" id="GO:0016740">
    <property type="term" value="F:transferase activity"/>
    <property type="evidence" value="ECO:0007669"/>
    <property type="project" value="UniProtKB-KW"/>
</dbReference>
<sequence length="117" mass="12005">MNAPVTHWQVLSTDPARTASFYGRVFGWQISADNAMGYREVAAAPGGIRGGIWPLPPGAPGGVQLFMTVPDVAVCVAAAAAEGAQVIVPVTALPDGDVMAVLLDPLGQPFGLVQKHG</sequence>
<reference evidence="2 3" key="1">
    <citation type="submission" date="2023-07" db="EMBL/GenBank/DDBJ databases">
        <title>Sorghum-associated microbial communities from plants grown in Nebraska, USA.</title>
        <authorList>
            <person name="Schachtman D."/>
        </authorList>
    </citation>
    <scope>NUCLEOTIDE SEQUENCE [LARGE SCALE GENOMIC DNA]</scope>
    <source>
        <strain evidence="2 3">BE314</strain>
    </source>
</reference>
<dbReference type="PROSITE" id="PS51819">
    <property type="entry name" value="VOC"/>
    <property type="match status" value="1"/>
</dbReference>
<dbReference type="Pfam" id="PF18029">
    <property type="entry name" value="Glyoxalase_6"/>
    <property type="match status" value="1"/>
</dbReference>
<keyword evidence="2" id="KW-0808">Transferase</keyword>
<dbReference type="RefSeq" id="WP_310265735.1">
    <property type="nucleotide sequence ID" value="NZ_JAVDXU010000002.1"/>
</dbReference>
<feature type="domain" description="VOC" evidence="1">
    <location>
        <begin position="4"/>
        <end position="115"/>
    </location>
</feature>
<dbReference type="PANTHER" id="PTHR33993:SF14">
    <property type="entry name" value="GB|AAF24581.1"/>
    <property type="match status" value="1"/>
</dbReference>
<comment type="caution">
    <text evidence="2">The sequence shown here is derived from an EMBL/GenBank/DDBJ whole genome shotgun (WGS) entry which is preliminary data.</text>
</comment>
<evidence type="ECO:0000313" key="2">
    <source>
        <dbReference type="EMBL" id="MDR7270145.1"/>
    </source>
</evidence>
<keyword evidence="2" id="KW-0456">Lyase</keyword>
<dbReference type="InterPro" id="IPR037523">
    <property type="entry name" value="VOC_core"/>
</dbReference>
<dbReference type="InterPro" id="IPR029068">
    <property type="entry name" value="Glyas_Bleomycin-R_OHBP_Dase"/>
</dbReference>
<dbReference type="InterPro" id="IPR052164">
    <property type="entry name" value="Anthracycline_SecMetBiosynth"/>
</dbReference>
<protein>
    <submittedName>
        <fullName evidence="2">Enzyme related to lactoylglutathione lyase</fullName>
    </submittedName>
</protein>
<dbReference type="Proteomes" id="UP001180453">
    <property type="component" value="Unassembled WGS sequence"/>
</dbReference>
<gene>
    <name evidence="2" type="ORF">J2X20_002803</name>
</gene>